<name>A0ABT9J6R9_9RHOB</name>
<proteinExistence type="predicted"/>
<evidence type="ECO:0008006" key="3">
    <source>
        <dbReference type="Google" id="ProtNLM"/>
    </source>
</evidence>
<dbReference type="RefSeq" id="WP_305961438.1">
    <property type="nucleotide sequence ID" value="NZ_JAVAMQ010000001.1"/>
</dbReference>
<keyword evidence="2" id="KW-1185">Reference proteome</keyword>
<reference evidence="1 2" key="1">
    <citation type="submission" date="2023-08" db="EMBL/GenBank/DDBJ databases">
        <authorList>
            <person name="Park J.-S."/>
        </authorList>
    </citation>
    <scope>NUCLEOTIDE SEQUENCE [LARGE SCALE GENOMIC DNA]</scope>
    <source>
        <strain evidence="1 2">2205BS29-5</strain>
    </source>
</reference>
<evidence type="ECO:0000313" key="2">
    <source>
        <dbReference type="Proteomes" id="UP001224997"/>
    </source>
</evidence>
<evidence type="ECO:0000313" key="1">
    <source>
        <dbReference type="EMBL" id="MDP5305502.1"/>
    </source>
</evidence>
<gene>
    <name evidence="1" type="ORF">Q5Y72_00120</name>
</gene>
<protein>
    <recommendedName>
        <fullName evidence="3">DUF2946 domain-containing protein</fullName>
    </recommendedName>
</protein>
<dbReference type="EMBL" id="JAVAMQ010000001">
    <property type="protein sequence ID" value="MDP5305502.1"/>
    <property type="molecule type" value="Genomic_DNA"/>
</dbReference>
<comment type="caution">
    <text evidence="1">The sequence shown here is derived from an EMBL/GenBank/DDBJ whole genome shotgun (WGS) entry which is preliminary data.</text>
</comment>
<accession>A0ABT9J6R9</accession>
<organism evidence="1 2">
    <name type="scientific">Paracoccus spongiarum</name>
    <dbReference type="NCBI Taxonomy" id="3064387"/>
    <lineage>
        <taxon>Bacteria</taxon>
        <taxon>Pseudomonadati</taxon>
        <taxon>Pseudomonadota</taxon>
        <taxon>Alphaproteobacteria</taxon>
        <taxon>Rhodobacterales</taxon>
        <taxon>Paracoccaceae</taxon>
        <taxon>Paracoccus</taxon>
    </lineage>
</organism>
<dbReference type="Proteomes" id="UP001224997">
    <property type="component" value="Unassembled WGS sequence"/>
</dbReference>
<sequence length="120" mass="12761">MRLYALRLLIVLGVVLGVVLPKTSAALAVLGLTDSRSVLICTGDGLERLDLGPGHHPQPAPEQAHDGPLCLLVAALDGVPPVWHPGWLALAHAAFLTRDSATDDVRRLARTRFARAPPRA</sequence>